<proteinExistence type="predicted"/>
<dbReference type="AlphaFoldDB" id="A0A317Z450"/>
<dbReference type="Proteomes" id="UP000246351">
    <property type="component" value="Unassembled WGS sequence"/>
</dbReference>
<evidence type="ECO:0000313" key="2">
    <source>
        <dbReference type="Proteomes" id="UP000246351"/>
    </source>
</evidence>
<organism evidence="1 2">
    <name type="scientific">Staphylococcus pseudintermedius</name>
    <dbReference type="NCBI Taxonomy" id="283734"/>
    <lineage>
        <taxon>Bacteria</taxon>
        <taxon>Bacillati</taxon>
        <taxon>Bacillota</taxon>
        <taxon>Bacilli</taxon>
        <taxon>Bacillales</taxon>
        <taxon>Staphylococcaceae</taxon>
        <taxon>Staphylococcus</taxon>
        <taxon>Staphylococcus intermedius group</taxon>
    </lineage>
</organism>
<reference evidence="1 2" key="1">
    <citation type="journal article" date="2018" name="Vet. Microbiol.">
        <title>Clonal diversity and geographic distribution of methicillin-resistant Staphylococcus pseudintermedius from Australian animals: Discovery of novel sequence types.</title>
        <authorList>
            <person name="Worthing K.A."/>
            <person name="Abraham S."/>
            <person name="Coombs G.W."/>
            <person name="Pang S."/>
            <person name="Saputra S."/>
            <person name="Jordan D."/>
            <person name="Trott D.J."/>
            <person name="Norris J.M."/>
        </authorList>
    </citation>
    <scope>NUCLEOTIDE SEQUENCE [LARGE SCALE GENOMIC DNA]</scope>
    <source>
        <strain evidence="1 2">ST71 3</strain>
    </source>
</reference>
<protein>
    <submittedName>
        <fullName evidence="1">FAD-dependent oxidoreductase</fullName>
    </submittedName>
</protein>
<evidence type="ECO:0000313" key="1">
    <source>
        <dbReference type="EMBL" id="PWZ94529.1"/>
    </source>
</evidence>
<dbReference type="EMBL" id="QEIV01002000">
    <property type="protein sequence ID" value="PWZ94529.1"/>
    <property type="molecule type" value="Genomic_DNA"/>
</dbReference>
<sequence length="81" mass="8944">LPHAPSAQLAEEQADQIAMVLTTLWKGKNLPEKMPEIKIQGFLGSLGEKKGFAYLMDTTVTGRLASILKSGVLWLYKYHNG</sequence>
<comment type="caution">
    <text evidence="1">The sequence shown here is derived from an EMBL/GenBank/DDBJ whole genome shotgun (WGS) entry which is preliminary data.</text>
</comment>
<accession>A0A317Z450</accession>
<feature type="non-terminal residue" evidence="1">
    <location>
        <position position="1"/>
    </location>
</feature>
<dbReference type="Gene3D" id="3.50.50.100">
    <property type="match status" value="1"/>
</dbReference>
<name>A0A317Z450_STAPS</name>
<gene>
    <name evidence="1" type="ORF">DD924_17260</name>
</gene>